<name>A0ABP7S2I8_9PSEU</name>
<accession>A0ABP7S2I8</accession>
<gene>
    <name evidence="1" type="ORF">GCM10022247_28880</name>
</gene>
<sequence>MDEQAVDRGLVQYRCAALLACHGVHRAAHLNQPPNRREPPLARRTSVNVLLRVDIAHLFHATSRVPRDLARKIPTNRYPNAKTSPLSITVRE</sequence>
<dbReference type="Proteomes" id="UP001501747">
    <property type="component" value="Unassembled WGS sequence"/>
</dbReference>
<evidence type="ECO:0000313" key="2">
    <source>
        <dbReference type="Proteomes" id="UP001501747"/>
    </source>
</evidence>
<comment type="caution">
    <text evidence="1">The sequence shown here is derived from an EMBL/GenBank/DDBJ whole genome shotgun (WGS) entry which is preliminary data.</text>
</comment>
<proteinExistence type="predicted"/>
<evidence type="ECO:0000313" key="1">
    <source>
        <dbReference type="EMBL" id="GAA4005595.1"/>
    </source>
</evidence>
<dbReference type="EMBL" id="BAABAL010000008">
    <property type="protein sequence ID" value="GAA4005595.1"/>
    <property type="molecule type" value="Genomic_DNA"/>
</dbReference>
<protein>
    <submittedName>
        <fullName evidence="1">Uncharacterized protein</fullName>
    </submittedName>
</protein>
<reference evidence="2" key="1">
    <citation type="journal article" date="2019" name="Int. J. Syst. Evol. Microbiol.">
        <title>The Global Catalogue of Microorganisms (GCM) 10K type strain sequencing project: providing services to taxonomists for standard genome sequencing and annotation.</title>
        <authorList>
            <consortium name="The Broad Institute Genomics Platform"/>
            <consortium name="The Broad Institute Genome Sequencing Center for Infectious Disease"/>
            <person name="Wu L."/>
            <person name="Ma J."/>
        </authorList>
    </citation>
    <scope>NUCLEOTIDE SEQUENCE [LARGE SCALE GENOMIC DNA]</scope>
    <source>
        <strain evidence="2">JCM 17342</strain>
    </source>
</reference>
<organism evidence="1 2">
    <name type="scientific">Allokutzneria multivorans</name>
    <dbReference type="NCBI Taxonomy" id="1142134"/>
    <lineage>
        <taxon>Bacteria</taxon>
        <taxon>Bacillati</taxon>
        <taxon>Actinomycetota</taxon>
        <taxon>Actinomycetes</taxon>
        <taxon>Pseudonocardiales</taxon>
        <taxon>Pseudonocardiaceae</taxon>
        <taxon>Allokutzneria</taxon>
    </lineage>
</organism>
<keyword evidence="2" id="KW-1185">Reference proteome</keyword>